<dbReference type="NCBIfam" id="NF033679">
    <property type="entry name" value="DNRLRE_dom"/>
    <property type="match status" value="1"/>
</dbReference>
<protein>
    <submittedName>
        <fullName evidence="8">DNRLRE domain-containing protein</fullName>
    </submittedName>
</protein>
<dbReference type="InterPro" id="IPR036116">
    <property type="entry name" value="FN3_sf"/>
</dbReference>
<organism evidence="8 9">
    <name type="scientific">Streptomyces polyrhachis</name>
    <dbReference type="NCBI Taxonomy" id="1282885"/>
    <lineage>
        <taxon>Bacteria</taxon>
        <taxon>Bacillati</taxon>
        <taxon>Actinomycetota</taxon>
        <taxon>Actinomycetes</taxon>
        <taxon>Kitasatosporales</taxon>
        <taxon>Streptomycetaceae</taxon>
        <taxon>Streptomyces</taxon>
    </lineage>
</organism>
<keyword evidence="2" id="KW-0964">Secreted</keyword>
<feature type="domain" description="Fibronectin type-III" evidence="7">
    <location>
        <begin position="435"/>
        <end position="533"/>
    </location>
</feature>
<gene>
    <name evidence="8" type="ORF">ACFQLX_17990</name>
</gene>
<keyword evidence="5" id="KW-0119">Carbohydrate metabolism</keyword>
<dbReference type="InterPro" id="IPR013783">
    <property type="entry name" value="Ig-like_fold"/>
</dbReference>
<evidence type="ECO:0000259" key="7">
    <source>
        <dbReference type="PROSITE" id="PS50853"/>
    </source>
</evidence>
<evidence type="ECO:0000256" key="1">
    <source>
        <dbReference type="ARBA" id="ARBA00004613"/>
    </source>
</evidence>
<comment type="caution">
    <text evidence="8">The sequence shown here is derived from an EMBL/GenBank/DDBJ whole genome shotgun (WGS) entry which is preliminary data.</text>
</comment>
<keyword evidence="3 6" id="KW-0732">Signal</keyword>
<dbReference type="Proteomes" id="UP001596413">
    <property type="component" value="Unassembled WGS sequence"/>
</dbReference>
<proteinExistence type="predicted"/>
<dbReference type="InterPro" id="IPR055372">
    <property type="entry name" value="CBM96"/>
</dbReference>
<evidence type="ECO:0000256" key="5">
    <source>
        <dbReference type="ARBA" id="ARBA00023326"/>
    </source>
</evidence>
<evidence type="ECO:0000256" key="4">
    <source>
        <dbReference type="ARBA" id="ARBA00023295"/>
    </source>
</evidence>
<evidence type="ECO:0000256" key="3">
    <source>
        <dbReference type="ARBA" id="ARBA00022729"/>
    </source>
</evidence>
<reference evidence="9" key="1">
    <citation type="journal article" date="2019" name="Int. J. Syst. Evol. Microbiol.">
        <title>The Global Catalogue of Microorganisms (GCM) 10K type strain sequencing project: providing services to taxonomists for standard genome sequencing and annotation.</title>
        <authorList>
            <consortium name="The Broad Institute Genomics Platform"/>
            <consortium name="The Broad Institute Genome Sequencing Center for Infectious Disease"/>
            <person name="Wu L."/>
            <person name="Ma J."/>
        </authorList>
    </citation>
    <scope>NUCLEOTIDE SEQUENCE [LARGE SCALE GENOMIC DNA]</scope>
    <source>
        <strain evidence="9">CGMCC 1.13681</strain>
    </source>
</reference>
<keyword evidence="5" id="KW-0624">Polysaccharide degradation</keyword>
<dbReference type="SUPFAM" id="SSF49265">
    <property type="entry name" value="Fibronectin type III"/>
    <property type="match status" value="1"/>
</dbReference>
<feature type="chain" id="PRO_5045339044" evidence="6">
    <location>
        <begin position="26"/>
        <end position="696"/>
    </location>
</feature>
<comment type="subcellular location">
    <subcellularLocation>
        <location evidence="1">Secreted</location>
    </subcellularLocation>
</comment>
<dbReference type="RefSeq" id="WP_386416426.1">
    <property type="nucleotide sequence ID" value="NZ_JBHSZO010000028.1"/>
</dbReference>
<evidence type="ECO:0000313" key="8">
    <source>
        <dbReference type="EMBL" id="MFC7220040.1"/>
    </source>
</evidence>
<evidence type="ECO:0000313" key="9">
    <source>
        <dbReference type="Proteomes" id="UP001596413"/>
    </source>
</evidence>
<dbReference type="EMBL" id="JBHSZO010000028">
    <property type="protein sequence ID" value="MFC7220040.1"/>
    <property type="molecule type" value="Genomic_DNA"/>
</dbReference>
<keyword evidence="4" id="KW-0378">Hydrolase</keyword>
<keyword evidence="4" id="KW-0326">Glycosidase</keyword>
<dbReference type="Gene3D" id="2.60.40.10">
    <property type="entry name" value="Immunoglobulins"/>
    <property type="match status" value="1"/>
</dbReference>
<evidence type="ECO:0000256" key="2">
    <source>
        <dbReference type="ARBA" id="ARBA00022525"/>
    </source>
</evidence>
<evidence type="ECO:0000256" key="6">
    <source>
        <dbReference type="SAM" id="SignalP"/>
    </source>
</evidence>
<dbReference type="Pfam" id="PF24517">
    <property type="entry name" value="CBM96"/>
    <property type="match status" value="1"/>
</dbReference>
<dbReference type="InterPro" id="IPR003961">
    <property type="entry name" value="FN3_dom"/>
</dbReference>
<dbReference type="PROSITE" id="PS50853">
    <property type="entry name" value="FN3"/>
    <property type="match status" value="1"/>
</dbReference>
<accession>A0ABW2GH53</accession>
<sequence length="696" mass="71625">MKHRRKKKWGAGLAALALAATGAVAAGLSWNTPEAEALTAPVAMTADDLPTHQTNGVVWALAQSGGQVFAGGTFSAVRPPGAAAGTSESPAVNFVALDAATGAPTSCKLSFTIGSGVATVRALAVSPDGSTLYAGGNFGTVNGVSRSRVAAIDIPTCTVKAGFNAGTVSAMVRGIGVSPDGGTVYLAGDFLTVNGQSRQRFAAVSPTGALTSWTANADQRGKAVETTPDGQHVVLGGDFNNVNGKATRAFSVVTAASGSVVRQMPAGSGGTAMASTSTVQNLYVDSSGIYTANEGTGGGVFDGRMALNLDAGFTVRWKDTCLGATQDVTVYKSVLYSVSHAHNCSSESQFPELNERQHLLAESTGSDRPLLSWFPDTDDGPSGTEQIGPRAIVAATGGGQDYMWVAGEFTRIASNGNRLQQGLVRMPAGPDTRSPVAVPDTFAGSNVTGGVKLTWRSSWDRDDSRLTYRVYRNGTQLAATAQGDSKFWTRPTVTFNDTTTEAGTTYNYQVAACDAANNCTARSATVTVTTPGTPTQTTLEATASADTYVNAGAPTTLYGTHQQLAVRGTSAYLGYLRFTVPAAPSGMVLKSAKLTVRTSSTSSAGSADSFSVVPVTGSWAEATTNYANRPALSATVLGTFTGPATTETDKTVTLNSGITPGSTANLAITSTGTDALWLWSRETSFDPKLTLTFGKP</sequence>
<dbReference type="Gene3D" id="2.130.10.10">
    <property type="entry name" value="YVTN repeat-like/Quinoprotein amine dehydrogenase"/>
    <property type="match status" value="1"/>
</dbReference>
<dbReference type="SUPFAM" id="SSF51004">
    <property type="entry name" value="C-terminal (heme d1) domain of cytochrome cd1-nitrite reductase"/>
    <property type="match status" value="1"/>
</dbReference>
<keyword evidence="9" id="KW-1185">Reference proteome</keyword>
<dbReference type="InterPro" id="IPR015943">
    <property type="entry name" value="WD40/YVTN_repeat-like_dom_sf"/>
</dbReference>
<dbReference type="InterPro" id="IPR011048">
    <property type="entry name" value="Haem_d1_sf"/>
</dbReference>
<feature type="signal peptide" evidence="6">
    <location>
        <begin position="1"/>
        <end position="25"/>
    </location>
</feature>
<name>A0ABW2GH53_9ACTN</name>